<dbReference type="Pfam" id="PF17926">
    <property type="entry name" value="TetR_C_21"/>
    <property type="match status" value="1"/>
</dbReference>
<dbReference type="SUPFAM" id="SSF46689">
    <property type="entry name" value="Homeodomain-like"/>
    <property type="match status" value="1"/>
</dbReference>
<proteinExistence type="predicted"/>
<dbReference type="PANTHER" id="PTHR30328:SF54">
    <property type="entry name" value="HTH-TYPE TRANSCRIPTIONAL REPRESSOR SCO4008"/>
    <property type="match status" value="1"/>
</dbReference>
<dbReference type="PANTHER" id="PTHR30328">
    <property type="entry name" value="TRANSCRIPTIONAL REPRESSOR"/>
    <property type="match status" value="1"/>
</dbReference>
<dbReference type="Gene3D" id="1.10.357.10">
    <property type="entry name" value="Tetracycline Repressor, domain 2"/>
    <property type="match status" value="1"/>
</dbReference>
<accession>A0ABN2WLG0</accession>
<evidence type="ECO:0000313" key="4">
    <source>
        <dbReference type="EMBL" id="GAA2093492.1"/>
    </source>
</evidence>
<evidence type="ECO:0000313" key="5">
    <source>
        <dbReference type="Proteomes" id="UP001500016"/>
    </source>
</evidence>
<dbReference type="Proteomes" id="UP001500016">
    <property type="component" value="Unassembled WGS sequence"/>
</dbReference>
<dbReference type="InterPro" id="IPR050109">
    <property type="entry name" value="HTH-type_TetR-like_transc_reg"/>
</dbReference>
<evidence type="ECO:0000256" key="2">
    <source>
        <dbReference type="PROSITE-ProRule" id="PRU00335"/>
    </source>
</evidence>
<reference evidence="4 5" key="1">
    <citation type="journal article" date="2019" name="Int. J. Syst. Evol. Microbiol.">
        <title>The Global Catalogue of Microorganisms (GCM) 10K type strain sequencing project: providing services to taxonomists for standard genome sequencing and annotation.</title>
        <authorList>
            <consortium name="The Broad Institute Genomics Platform"/>
            <consortium name="The Broad Institute Genome Sequencing Center for Infectious Disease"/>
            <person name="Wu L."/>
            <person name="Ma J."/>
        </authorList>
    </citation>
    <scope>NUCLEOTIDE SEQUENCE [LARGE SCALE GENOMIC DNA]</scope>
    <source>
        <strain evidence="4 5">JCM 15478</strain>
    </source>
</reference>
<sequence>MVTLTGMAAPSTGTRDPEATKARIFRAATQEFAAHGIAGARVDRIAREAQANKQLIYAYFGNKAELFSQVLEANLIDLIAEIPIDAEDPVAWADRLLDYHASHPEVTRLMLWEALEFGETSALPAANARAEQYTRKVAAFEEAQRQGLIDTAIPPGDLVFLMITLFISPTAMPQIRHLLAGDTDEDTARLRGSIRTVVRRITGT</sequence>
<dbReference type="InterPro" id="IPR036271">
    <property type="entry name" value="Tet_transcr_reg_TetR-rel_C_sf"/>
</dbReference>
<dbReference type="EMBL" id="BAAAPE010000015">
    <property type="protein sequence ID" value="GAA2093492.1"/>
    <property type="molecule type" value="Genomic_DNA"/>
</dbReference>
<comment type="caution">
    <text evidence="4">The sequence shown here is derived from an EMBL/GenBank/DDBJ whole genome shotgun (WGS) entry which is preliminary data.</text>
</comment>
<name>A0ABN2WLG0_9ACTN</name>
<feature type="domain" description="HTH tetR-type" evidence="3">
    <location>
        <begin position="18"/>
        <end position="78"/>
    </location>
</feature>
<keyword evidence="1 2" id="KW-0238">DNA-binding</keyword>
<gene>
    <name evidence="4" type="ORF">GCM10009801_60710</name>
</gene>
<dbReference type="PROSITE" id="PS50977">
    <property type="entry name" value="HTH_TETR_2"/>
    <property type="match status" value="1"/>
</dbReference>
<dbReference type="SUPFAM" id="SSF48498">
    <property type="entry name" value="Tetracyclin repressor-like, C-terminal domain"/>
    <property type="match status" value="1"/>
</dbReference>
<evidence type="ECO:0000259" key="3">
    <source>
        <dbReference type="PROSITE" id="PS50977"/>
    </source>
</evidence>
<dbReference type="Pfam" id="PF00440">
    <property type="entry name" value="TetR_N"/>
    <property type="match status" value="1"/>
</dbReference>
<keyword evidence="5" id="KW-1185">Reference proteome</keyword>
<organism evidence="4 5">
    <name type="scientific">Streptomyces albiaxialis</name>
    <dbReference type="NCBI Taxonomy" id="329523"/>
    <lineage>
        <taxon>Bacteria</taxon>
        <taxon>Bacillati</taxon>
        <taxon>Actinomycetota</taxon>
        <taxon>Actinomycetes</taxon>
        <taxon>Kitasatosporales</taxon>
        <taxon>Streptomycetaceae</taxon>
        <taxon>Streptomyces</taxon>
    </lineage>
</organism>
<feature type="DNA-binding region" description="H-T-H motif" evidence="2">
    <location>
        <begin position="41"/>
        <end position="60"/>
    </location>
</feature>
<dbReference type="InterPro" id="IPR009057">
    <property type="entry name" value="Homeodomain-like_sf"/>
</dbReference>
<dbReference type="InterPro" id="IPR001647">
    <property type="entry name" value="HTH_TetR"/>
</dbReference>
<evidence type="ECO:0000256" key="1">
    <source>
        <dbReference type="ARBA" id="ARBA00023125"/>
    </source>
</evidence>
<dbReference type="InterPro" id="IPR041467">
    <property type="entry name" value="Sco4008_C"/>
</dbReference>
<protein>
    <submittedName>
        <fullName evidence="4">TetR family transcriptional regulator</fullName>
    </submittedName>
</protein>
<dbReference type="PRINTS" id="PR00455">
    <property type="entry name" value="HTHTETR"/>
</dbReference>